<dbReference type="GO" id="GO:0005829">
    <property type="term" value="C:cytosol"/>
    <property type="evidence" value="ECO:0007669"/>
    <property type="project" value="TreeGrafter"/>
</dbReference>
<dbReference type="GO" id="GO:0016491">
    <property type="term" value="F:oxidoreductase activity"/>
    <property type="evidence" value="ECO:0007669"/>
    <property type="project" value="InterPro"/>
</dbReference>
<dbReference type="Pfam" id="PF03358">
    <property type="entry name" value="FMN_red"/>
    <property type="match status" value="1"/>
</dbReference>
<dbReference type="Gene3D" id="3.40.50.360">
    <property type="match status" value="1"/>
</dbReference>
<name>A0A3N4Q0N0_9BACT</name>
<dbReference type="AlphaFoldDB" id="A0A3N4Q0N0"/>
<dbReference type="Proteomes" id="UP000278351">
    <property type="component" value="Unassembled WGS sequence"/>
</dbReference>
<organism evidence="2 3">
    <name type="scientific">Chitinophaga lutea</name>
    <dbReference type="NCBI Taxonomy" id="2488634"/>
    <lineage>
        <taxon>Bacteria</taxon>
        <taxon>Pseudomonadati</taxon>
        <taxon>Bacteroidota</taxon>
        <taxon>Chitinophagia</taxon>
        <taxon>Chitinophagales</taxon>
        <taxon>Chitinophagaceae</taxon>
        <taxon>Chitinophaga</taxon>
    </lineage>
</organism>
<dbReference type="InterPro" id="IPR029039">
    <property type="entry name" value="Flavoprotein-like_sf"/>
</dbReference>
<dbReference type="SUPFAM" id="SSF52218">
    <property type="entry name" value="Flavoproteins"/>
    <property type="match status" value="1"/>
</dbReference>
<evidence type="ECO:0000313" key="3">
    <source>
        <dbReference type="Proteomes" id="UP000278351"/>
    </source>
</evidence>
<dbReference type="InterPro" id="IPR050712">
    <property type="entry name" value="NAD(P)H-dep_reductase"/>
</dbReference>
<dbReference type="OrthoDB" id="9812295at2"/>
<dbReference type="GO" id="GO:0010181">
    <property type="term" value="F:FMN binding"/>
    <property type="evidence" value="ECO:0007669"/>
    <property type="project" value="TreeGrafter"/>
</dbReference>
<reference evidence="2 3" key="1">
    <citation type="submission" date="2018-11" db="EMBL/GenBank/DDBJ databases">
        <title>Chitinophaga lutea sp.nov., isolate from arsenic contaminated soil.</title>
        <authorList>
            <person name="Zong Y."/>
        </authorList>
    </citation>
    <scope>NUCLEOTIDE SEQUENCE [LARGE SCALE GENOMIC DNA]</scope>
    <source>
        <strain evidence="2 3">ZY74</strain>
    </source>
</reference>
<evidence type="ECO:0000259" key="1">
    <source>
        <dbReference type="Pfam" id="PF03358"/>
    </source>
</evidence>
<proteinExistence type="predicted"/>
<gene>
    <name evidence="2" type="ORF">EGT74_04120</name>
</gene>
<sequence>MSAPVHLVGISGSLRKGSYNTALLKAALELLPEGVTAEIADFSAVPVYNADLDTGDRPEPVRAFRETLARAQAILIVSPEYNYSIPGGLKNAIDWASRGPDAPLLHKPVALMGATPGMWGTVRMQLAFKAVFQFLDMKQVVKPEVLVAQASGKFDAEGRLIDDKTIDLVQRALVALRDLTLQLHK</sequence>
<comment type="caution">
    <text evidence="2">The sequence shown here is derived from an EMBL/GenBank/DDBJ whole genome shotgun (WGS) entry which is preliminary data.</text>
</comment>
<feature type="domain" description="NADPH-dependent FMN reductase-like" evidence="1">
    <location>
        <begin position="7"/>
        <end position="150"/>
    </location>
</feature>
<dbReference type="PANTHER" id="PTHR30543:SF21">
    <property type="entry name" value="NAD(P)H-DEPENDENT FMN REDUCTASE LOT6"/>
    <property type="match status" value="1"/>
</dbReference>
<dbReference type="InterPro" id="IPR005025">
    <property type="entry name" value="FMN_Rdtase-like_dom"/>
</dbReference>
<dbReference type="EMBL" id="RPDH01000001">
    <property type="protein sequence ID" value="RPE12739.1"/>
    <property type="molecule type" value="Genomic_DNA"/>
</dbReference>
<protein>
    <submittedName>
        <fullName evidence="2">NAD(P)H-dependent oxidoreductase</fullName>
    </submittedName>
</protein>
<dbReference type="RefSeq" id="WP_123845254.1">
    <property type="nucleotide sequence ID" value="NZ_RPDH01000001.1"/>
</dbReference>
<evidence type="ECO:0000313" key="2">
    <source>
        <dbReference type="EMBL" id="RPE12739.1"/>
    </source>
</evidence>
<dbReference type="PANTHER" id="PTHR30543">
    <property type="entry name" value="CHROMATE REDUCTASE"/>
    <property type="match status" value="1"/>
</dbReference>
<accession>A0A3N4Q0N0</accession>
<keyword evidence="3" id="KW-1185">Reference proteome</keyword>